<dbReference type="AlphaFoldDB" id="A0A290QN47"/>
<keyword evidence="2" id="KW-0547">Nucleotide-binding</keyword>
<feature type="compositionally biased region" description="Pro residues" evidence="4">
    <location>
        <begin position="258"/>
        <end position="274"/>
    </location>
</feature>
<dbReference type="Gene3D" id="3.40.50.300">
    <property type="entry name" value="P-loop containing nucleotide triphosphate hydrolases"/>
    <property type="match status" value="1"/>
</dbReference>
<evidence type="ECO:0000313" key="7">
    <source>
        <dbReference type="Proteomes" id="UP000217265"/>
    </source>
</evidence>
<evidence type="ECO:0000259" key="5">
    <source>
        <dbReference type="PROSITE" id="PS50893"/>
    </source>
</evidence>
<dbReference type="Proteomes" id="UP000217265">
    <property type="component" value="Chromosome"/>
</dbReference>
<accession>A0A290QN47</accession>
<dbReference type="SUPFAM" id="SSF52540">
    <property type="entry name" value="P-loop containing nucleoside triphosphate hydrolases"/>
    <property type="match status" value="1"/>
</dbReference>
<evidence type="ECO:0000313" key="6">
    <source>
        <dbReference type="EMBL" id="ATC66141.1"/>
    </source>
</evidence>
<dbReference type="GO" id="GO:0016887">
    <property type="term" value="F:ATP hydrolysis activity"/>
    <property type="evidence" value="ECO:0007669"/>
    <property type="project" value="InterPro"/>
</dbReference>
<reference evidence="6 7" key="1">
    <citation type="submission" date="2017-09" db="EMBL/GenBank/DDBJ databases">
        <title>Complete genome sequence of Verrucomicrobial strain HZ-65, isolated from freshwater.</title>
        <authorList>
            <person name="Choi A."/>
        </authorList>
    </citation>
    <scope>NUCLEOTIDE SEQUENCE [LARGE SCALE GENOMIC DNA]</scope>
    <source>
        <strain evidence="6 7">HZ-65</strain>
    </source>
</reference>
<dbReference type="RefSeq" id="WP_096057768.1">
    <property type="nucleotide sequence ID" value="NZ_CP023344.1"/>
</dbReference>
<dbReference type="InterPro" id="IPR003439">
    <property type="entry name" value="ABC_transporter-like_ATP-bd"/>
</dbReference>
<dbReference type="OrthoDB" id="9775135at2"/>
<dbReference type="GO" id="GO:0005524">
    <property type="term" value="F:ATP binding"/>
    <property type="evidence" value="ECO:0007669"/>
    <property type="project" value="UniProtKB-KW"/>
</dbReference>
<protein>
    <submittedName>
        <fullName evidence="6">ABC transporter</fullName>
    </submittedName>
</protein>
<dbReference type="PROSITE" id="PS50893">
    <property type="entry name" value="ABC_TRANSPORTER_2"/>
    <property type="match status" value="1"/>
</dbReference>
<name>A0A290QN47_9BACT</name>
<feature type="region of interest" description="Disordered" evidence="4">
    <location>
        <begin position="248"/>
        <end position="274"/>
    </location>
</feature>
<feature type="domain" description="ABC transporter" evidence="5">
    <location>
        <begin position="13"/>
        <end position="243"/>
    </location>
</feature>
<gene>
    <name evidence="6" type="ORF">CMV30_13925</name>
</gene>
<organism evidence="6 7">
    <name type="scientific">Nibricoccus aquaticus</name>
    <dbReference type="NCBI Taxonomy" id="2576891"/>
    <lineage>
        <taxon>Bacteria</taxon>
        <taxon>Pseudomonadati</taxon>
        <taxon>Verrucomicrobiota</taxon>
        <taxon>Opitutia</taxon>
        <taxon>Opitutales</taxon>
        <taxon>Opitutaceae</taxon>
        <taxon>Nibricoccus</taxon>
    </lineage>
</organism>
<keyword evidence="1" id="KW-0813">Transport</keyword>
<dbReference type="Pfam" id="PF00005">
    <property type="entry name" value="ABC_tran"/>
    <property type="match status" value="1"/>
</dbReference>
<sequence length="274" mass="29415">MNPAPAESVVFACETRGLRKSFGDTKAVNGLDLQIARGQLYAFLGPNGAGKTTSIRMIAGLLRPDAGDIFIEGIPLRINPSAAKRPLAYIPDDPVLYGKLRPLEYLEFVSALWDLPASASQPCAEELLQTLGLWEKRDDFIESFSRGMKQKMALCGALIHQPTVMLLDEPLTGLDASAARLVKDILLDFVRRGNTVILTTHILDVAERLAHRIGILHAGRLAAEGTLDELRHQAGNTSGTLEDVFLRVTGGENGEPASTPPSPAPASPPPLPVA</sequence>
<keyword evidence="3" id="KW-0067">ATP-binding</keyword>
<dbReference type="PANTHER" id="PTHR42939:SF1">
    <property type="entry name" value="ABC TRANSPORTER ATP-BINDING PROTEIN ALBC-RELATED"/>
    <property type="match status" value="1"/>
</dbReference>
<dbReference type="InterPro" id="IPR027417">
    <property type="entry name" value="P-loop_NTPase"/>
</dbReference>
<dbReference type="PANTHER" id="PTHR42939">
    <property type="entry name" value="ABC TRANSPORTER ATP-BINDING PROTEIN ALBC-RELATED"/>
    <property type="match status" value="1"/>
</dbReference>
<dbReference type="CDD" id="cd03230">
    <property type="entry name" value="ABC_DR_subfamily_A"/>
    <property type="match status" value="1"/>
</dbReference>
<evidence type="ECO:0000256" key="2">
    <source>
        <dbReference type="ARBA" id="ARBA00022741"/>
    </source>
</evidence>
<dbReference type="EMBL" id="CP023344">
    <property type="protein sequence ID" value="ATC66141.1"/>
    <property type="molecule type" value="Genomic_DNA"/>
</dbReference>
<proteinExistence type="predicted"/>
<evidence type="ECO:0000256" key="3">
    <source>
        <dbReference type="ARBA" id="ARBA00022840"/>
    </source>
</evidence>
<evidence type="ECO:0000256" key="1">
    <source>
        <dbReference type="ARBA" id="ARBA00022448"/>
    </source>
</evidence>
<dbReference type="KEGG" id="vbh:CMV30_13925"/>
<dbReference type="InterPro" id="IPR003593">
    <property type="entry name" value="AAA+_ATPase"/>
</dbReference>
<keyword evidence="7" id="KW-1185">Reference proteome</keyword>
<dbReference type="SMART" id="SM00382">
    <property type="entry name" value="AAA"/>
    <property type="match status" value="1"/>
</dbReference>
<evidence type="ECO:0000256" key="4">
    <source>
        <dbReference type="SAM" id="MobiDB-lite"/>
    </source>
</evidence>
<dbReference type="InterPro" id="IPR051782">
    <property type="entry name" value="ABC_Transporter_VariousFunc"/>
</dbReference>